<proteinExistence type="predicted"/>
<accession>A0A2U3QDY0</accession>
<dbReference type="AlphaFoldDB" id="A0A2U3QDY0"/>
<gene>
    <name evidence="1" type="ORF">NBG4_10079</name>
</gene>
<name>A0A2U3QDY0_9BACT</name>
<evidence type="ECO:0000313" key="2">
    <source>
        <dbReference type="Proteomes" id="UP000245125"/>
    </source>
</evidence>
<sequence>MSNIECTANGTEGCVYECTPVATVTFFGDRFGELNKTLRRVTAVSWRPMENFDRKKAWVTNAGGKEASAC</sequence>
<reference evidence="2" key="1">
    <citation type="submission" date="2018-03" db="EMBL/GenBank/DDBJ databases">
        <authorList>
            <person name="Zecchin S."/>
        </authorList>
    </citation>
    <scope>NUCLEOTIDE SEQUENCE [LARGE SCALE GENOMIC DNA]</scope>
</reference>
<dbReference type="Proteomes" id="UP000245125">
    <property type="component" value="Unassembled WGS sequence"/>
</dbReference>
<organism evidence="1 2">
    <name type="scientific">Candidatus Sulfobium mesophilum</name>
    <dbReference type="NCBI Taxonomy" id="2016548"/>
    <lineage>
        <taxon>Bacteria</taxon>
        <taxon>Pseudomonadati</taxon>
        <taxon>Nitrospirota</taxon>
        <taxon>Nitrospiria</taxon>
        <taxon>Nitrospirales</taxon>
        <taxon>Nitrospiraceae</taxon>
        <taxon>Candidatus Sulfobium</taxon>
    </lineage>
</organism>
<evidence type="ECO:0000313" key="1">
    <source>
        <dbReference type="EMBL" id="SPP99545.1"/>
    </source>
</evidence>
<dbReference type="EMBL" id="OUUY01000001">
    <property type="protein sequence ID" value="SPP99545.1"/>
    <property type="molecule type" value="Genomic_DNA"/>
</dbReference>
<keyword evidence="2" id="KW-1185">Reference proteome</keyword>
<protein>
    <submittedName>
        <fullName evidence="1">Uncharacterized protein</fullName>
    </submittedName>
</protein>